<comment type="subcellular location">
    <subcellularLocation>
        <location evidence="1">Membrane</location>
        <topology evidence="1">Multi-pass membrane protein</topology>
    </subcellularLocation>
</comment>
<dbReference type="Gene3D" id="2.70.170.10">
    <property type="entry name" value="Neurotransmitter-gated ion-channel ligand-binding domain"/>
    <property type="match status" value="1"/>
</dbReference>
<proteinExistence type="inferred from homology"/>
<keyword evidence="8" id="KW-1185">Reference proteome</keyword>
<dbReference type="InterPro" id="IPR018000">
    <property type="entry name" value="Neurotransmitter_ion_chnl_CS"/>
</dbReference>
<reference evidence="7 8" key="1">
    <citation type="journal article" date="2023" name="Sci. Data">
        <title>Genome assembly of the Korean intertidal mud-creeper Batillaria attramentaria.</title>
        <authorList>
            <person name="Patra A.K."/>
            <person name="Ho P.T."/>
            <person name="Jun S."/>
            <person name="Lee S.J."/>
            <person name="Kim Y."/>
            <person name="Won Y.J."/>
        </authorList>
    </citation>
    <scope>NUCLEOTIDE SEQUENCE [LARGE SCALE GENOMIC DNA]</scope>
    <source>
        <strain evidence="7">Wonlab-2016</strain>
    </source>
</reference>
<keyword evidence="5" id="KW-0732">Signal</keyword>
<evidence type="ECO:0000256" key="1">
    <source>
        <dbReference type="ARBA" id="ARBA00004141"/>
    </source>
</evidence>
<keyword evidence="4 5" id="KW-0472">Membrane</keyword>
<accession>A0ABD0KW36</accession>
<keyword evidence="5" id="KW-0407">Ion channel</keyword>
<keyword evidence="5" id="KW-0813">Transport</keyword>
<dbReference type="GO" id="GO:0034220">
    <property type="term" value="P:monoatomic ion transmembrane transport"/>
    <property type="evidence" value="ECO:0007669"/>
    <property type="project" value="UniProtKB-KW"/>
</dbReference>
<feature type="transmembrane region" description="Helical" evidence="5">
    <location>
        <begin position="288"/>
        <end position="305"/>
    </location>
</feature>
<evidence type="ECO:0000256" key="5">
    <source>
        <dbReference type="RuleBase" id="RU000687"/>
    </source>
</evidence>
<dbReference type="InterPro" id="IPR006202">
    <property type="entry name" value="Neur_chan_lig-bd"/>
</dbReference>
<feature type="chain" id="PRO_5044532114" description="Neurotransmitter-gated ion-channel ligand-binding domain-containing protein" evidence="5">
    <location>
        <begin position="34"/>
        <end position="452"/>
    </location>
</feature>
<evidence type="ECO:0000259" key="6">
    <source>
        <dbReference type="Pfam" id="PF02931"/>
    </source>
</evidence>
<feature type="signal peptide" evidence="5">
    <location>
        <begin position="1"/>
        <end position="33"/>
    </location>
</feature>
<dbReference type="SUPFAM" id="SSF90112">
    <property type="entry name" value="Neurotransmitter-gated ion-channel transmembrane pore"/>
    <property type="match status" value="1"/>
</dbReference>
<evidence type="ECO:0000256" key="2">
    <source>
        <dbReference type="ARBA" id="ARBA00022692"/>
    </source>
</evidence>
<evidence type="ECO:0000313" key="7">
    <source>
        <dbReference type="EMBL" id="KAK7491368.1"/>
    </source>
</evidence>
<comment type="caution">
    <text evidence="7">The sequence shown here is derived from an EMBL/GenBank/DDBJ whole genome shotgun (WGS) entry which is preliminary data.</text>
</comment>
<dbReference type="Pfam" id="PF02931">
    <property type="entry name" value="Neur_chan_LBD"/>
    <property type="match status" value="1"/>
</dbReference>
<evidence type="ECO:0000256" key="4">
    <source>
        <dbReference type="ARBA" id="ARBA00023136"/>
    </source>
</evidence>
<dbReference type="CDD" id="cd18989">
    <property type="entry name" value="LGIC_ECD_cation"/>
    <property type="match status" value="1"/>
</dbReference>
<evidence type="ECO:0000256" key="3">
    <source>
        <dbReference type="ARBA" id="ARBA00022989"/>
    </source>
</evidence>
<dbReference type="EMBL" id="JACVVK020000115">
    <property type="protein sequence ID" value="KAK7491368.1"/>
    <property type="molecule type" value="Genomic_DNA"/>
</dbReference>
<dbReference type="PROSITE" id="PS00236">
    <property type="entry name" value="NEUROTR_ION_CHANNEL"/>
    <property type="match status" value="1"/>
</dbReference>
<dbReference type="Gene3D" id="1.20.58.390">
    <property type="entry name" value="Neurotransmitter-gated ion-channel transmembrane domain"/>
    <property type="match status" value="1"/>
</dbReference>
<feature type="transmembrane region" description="Helical" evidence="5">
    <location>
        <begin position="430"/>
        <end position="448"/>
    </location>
</feature>
<keyword evidence="5" id="KW-0406">Ion transport</keyword>
<gene>
    <name evidence="7" type="ORF">BaRGS_00017346</name>
</gene>
<feature type="non-terminal residue" evidence="7">
    <location>
        <position position="452"/>
    </location>
</feature>
<evidence type="ECO:0000313" key="8">
    <source>
        <dbReference type="Proteomes" id="UP001519460"/>
    </source>
</evidence>
<protein>
    <recommendedName>
        <fullName evidence="6">Neurotransmitter-gated ion-channel ligand-binding domain-containing protein</fullName>
    </recommendedName>
</protein>
<dbReference type="CDD" id="cd19051">
    <property type="entry name" value="LGIC_TM_cation"/>
    <property type="match status" value="1"/>
</dbReference>
<dbReference type="PANTHER" id="PTHR18945">
    <property type="entry name" value="NEUROTRANSMITTER GATED ION CHANNEL"/>
    <property type="match status" value="1"/>
</dbReference>
<name>A0ABD0KW36_9CAEN</name>
<comment type="similarity">
    <text evidence="5">Belongs to the ligand-gated ion channel (TC 1.A.9) family.</text>
</comment>
<feature type="transmembrane region" description="Helical" evidence="5">
    <location>
        <begin position="317"/>
        <end position="336"/>
    </location>
</feature>
<sequence>MFLLFRKKHFQRFLNNTLLVSVILLGKLTQSNGETITHSSSTYSTGTTPAYMDMDQRTAMVELITYIRGLTTVKEKVAPFVMDKSGTFTVPIDINISVVSVLAVDDIQQTVTTMGFLTFLWADTSLAWDETDYRVLEAMQVPKDMLWTPPVRFSNSLDDRDLLNREGLMVTVYSDGTVYVDVPFITETLCGMDLTDYPFDQQTCPLYIDSYLYDVTWPTFAVGSEWEFLNTSAMFTNAAEAVIYGPVIEMTIKRKTTFYTVCLVLPMALTSYMNTLVFLLPLQSGEKISFIVSIFVSSFFTSVMPRGLDKVPATMKLLIGVIVESFIVLFAAIIVLRRFHQETTPAADVTSQTTGTCDHGETLTTLCCRKGPRLQKTHVAPALKAEQGKDNVSTVDGSVRSILGQQGKDDPPAPIAGRITKPTAEQLDRWFFVLSFVGNTIFLAVLLYQSTT</sequence>
<dbReference type="AlphaFoldDB" id="A0ABD0KW36"/>
<dbReference type="GO" id="GO:0016020">
    <property type="term" value="C:membrane"/>
    <property type="evidence" value="ECO:0007669"/>
    <property type="project" value="UniProtKB-SubCell"/>
</dbReference>
<dbReference type="SUPFAM" id="SSF63712">
    <property type="entry name" value="Nicotinic receptor ligand binding domain-like"/>
    <property type="match status" value="1"/>
</dbReference>
<organism evidence="7 8">
    <name type="scientific">Batillaria attramentaria</name>
    <dbReference type="NCBI Taxonomy" id="370345"/>
    <lineage>
        <taxon>Eukaryota</taxon>
        <taxon>Metazoa</taxon>
        <taxon>Spiralia</taxon>
        <taxon>Lophotrochozoa</taxon>
        <taxon>Mollusca</taxon>
        <taxon>Gastropoda</taxon>
        <taxon>Caenogastropoda</taxon>
        <taxon>Sorbeoconcha</taxon>
        <taxon>Cerithioidea</taxon>
        <taxon>Batillariidae</taxon>
        <taxon>Batillaria</taxon>
    </lineage>
</organism>
<feature type="transmembrane region" description="Helical" evidence="5">
    <location>
        <begin position="258"/>
        <end position="281"/>
    </location>
</feature>
<dbReference type="Proteomes" id="UP001519460">
    <property type="component" value="Unassembled WGS sequence"/>
</dbReference>
<keyword evidence="2 5" id="KW-0812">Transmembrane</keyword>
<dbReference type="InterPro" id="IPR038050">
    <property type="entry name" value="Neuro_actylchol_rec"/>
</dbReference>
<feature type="domain" description="Neurotransmitter-gated ion-channel ligand-binding" evidence="6">
    <location>
        <begin position="85"/>
        <end position="219"/>
    </location>
</feature>
<dbReference type="PRINTS" id="PR00252">
    <property type="entry name" value="NRIONCHANNEL"/>
</dbReference>
<dbReference type="InterPro" id="IPR036719">
    <property type="entry name" value="Neuro-gated_channel_TM_sf"/>
</dbReference>
<keyword evidence="3 5" id="KW-1133">Transmembrane helix</keyword>
<dbReference type="InterPro" id="IPR036734">
    <property type="entry name" value="Neur_chan_lig-bd_sf"/>
</dbReference>
<dbReference type="InterPro" id="IPR006201">
    <property type="entry name" value="Neur_channel"/>
</dbReference>